<dbReference type="EMBL" id="BMXY01000002">
    <property type="protein sequence ID" value="GGZ63936.1"/>
    <property type="molecule type" value="Genomic_DNA"/>
</dbReference>
<feature type="transmembrane region" description="Helical" evidence="1">
    <location>
        <begin position="17"/>
        <end position="34"/>
    </location>
</feature>
<name>A0ABQ3C3M0_9GAMM</name>
<keyword evidence="1" id="KW-0812">Transmembrane</keyword>
<evidence type="ECO:0000313" key="3">
    <source>
        <dbReference type="Proteomes" id="UP000643403"/>
    </source>
</evidence>
<accession>A0ABQ3C3M0</accession>
<feature type="transmembrane region" description="Helical" evidence="1">
    <location>
        <begin position="126"/>
        <end position="144"/>
    </location>
</feature>
<feature type="transmembrane region" description="Helical" evidence="1">
    <location>
        <begin position="54"/>
        <end position="76"/>
    </location>
</feature>
<reference evidence="3" key="1">
    <citation type="journal article" date="2019" name="Int. J. Syst. Evol. Microbiol.">
        <title>The Global Catalogue of Microorganisms (GCM) 10K type strain sequencing project: providing services to taxonomists for standard genome sequencing and annotation.</title>
        <authorList>
            <consortium name="The Broad Institute Genomics Platform"/>
            <consortium name="The Broad Institute Genome Sequencing Center for Infectious Disease"/>
            <person name="Wu L."/>
            <person name="Ma J."/>
        </authorList>
    </citation>
    <scope>NUCLEOTIDE SEQUENCE [LARGE SCALE GENOMIC DNA]</scope>
    <source>
        <strain evidence="3">KCTC 22558</strain>
    </source>
</reference>
<dbReference type="Proteomes" id="UP000643403">
    <property type="component" value="Unassembled WGS sequence"/>
</dbReference>
<feature type="transmembrane region" description="Helical" evidence="1">
    <location>
        <begin position="178"/>
        <end position="196"/>
    </location>
</feature>
<organism evidence="2 3">
    <name type="scientific">Cognatilysobacter xinjiangensis</name>
    <dbReference type="NCBI Taxonomy" id="546892"/>
    <lineage>
        <taxon>Bacteria</taxon>
        <taxon>Pseudomonadati</taxon>
        <taxon>Pseudomonadota</taxon>
        <taxon>Gammaproteobacteria</taxon>
        <taxon>Lysobacterales</taxon>
        <taxon>Lysobacteraceae</taxon>
        <taxon>Cognatilysobacter</taxon>
    </lineage>
</organism>
<proteinExistence type="predicted"/>
<dbReference type="RefSeq" id="WP_189448954.1">
    <property type="nucleotide sequence ID" value="NZ_BMXY01000002.1"/>
</dbReference>
<keyword evidence="1" id="KW-1133">Transmembrane helix</keyword>
<comment type="caution">
    <text evidence="2">The sequence shown here is derived from an EMBL/GenBank/DDBJ whole genome shotgun (WGS) entry which is preliminary data.</text>
</comment>
<sequence>MATLVITPAAVSAERRFYSGMALAILLAVLVGFSRTFFLRPLFPDAASPHETIFYVHGAVATAWLLLFVVQTRLVATGRTRLHRRMGVFGAGLAALMVVLGLWGALTAASRATGFVGVPVPPLRFLVVPLFDVALFGLFVALAIVRRRDLPAHKRWMLLGTINFLPAAIARWPGVAGGGPLAFLALTDLFIVALALHDLRSRRRLHPVTLGGGLLLIASQPGRLALSGTDAWLAFAQWATRGVA</sequence>
<evidence type="ECO:0000313" key="2">
    <source>
        <dbReference type="EMBL" id="GGZ63936.1"/>
    </source>
</evidence>
<keyword evidence="1" id="KW-0472">Membrane</keyword>
<feature type="transmembrane region" description="Helical" evidence="1">
    <location>
        <begin position="156"/>
        <end position="172"/>
    </location>
</feature>
<gene>
    <name evidence="2" type="ORF">GCM10008101_16880</name>
</gene>
<feature type="transmembrane region" description="Helical" evidence="1">
    <location>
        <begin position="88"/>
        <end position="106"/>
    </location>
</feature>
<keyword evidence="3" id="KW-1185">Reference proteome</keyword>
<protein>
    <submittedName>
        <fullName evidence="2">Uncharacterized protein</fullName>
    </submittedName>
</protein>
<evidence type="ECO:0000256" key="1">
    <source>
        <dbReference type="SAM" id="Phobius"/>
    </source>
</evidence>